<dbReference type="GO" id="GO:0006352">
    <property type="term" value="P:DNA-templated transcription initiation"/>
    <property type="evidence" value="ECO:0007669"/>
    <property type="project" value="InterPro"/>
</dbReference>
<comment type="caution">
    <text evidence="7">The sequence shown here is derived from an EMBL/GenBank/DDBJ whole genome shotgun (WGS) entry which is preliminary data.</text>
</comment>
<protein>
    <submittedName>
        <fullName evidence="7">RNA polymerase</fullName>
    </submittedName>
</protein>
<keyword evidence="3" id="KW-0731">Sigma factor</keyword>
<dbReference type="InterPro" id="IPR007627">
    <property type="entry name" value="RNA_pol_sigma70_r2"/>
</dbReference>
<dbReference type="Proteomes" id="UP000195321">
    <property type="component" value="Unassembled WGS sequence"/>
</dbReference>
<sequence length="186" mass="21876">MDEIKLVKKARKGDDAAFEQLISLYQDQLYRTAYLYVQNKEDALDIVQETVYKAYLSIDQLKKPNYFLTWLTRILIHNAYQLLGEKKKVTKIEDGREADTYGGMPNKLHQIEQNIDLQEAIQRLDENYQTVIILYYYYDLPINQIAWQMNIPEGTVKTYLHRARKSLKKLLGGSDENWISSGLMMK</sequence>
<dbReference type="GO" id="GO:0003677">
    <property type="term" value="F:DNA binding"/>
    <property type="evidence" value="ECO:0007669"/>
    <property type="project" value="InterPro"/>
</dbReference>
<dbReference type="SUPFAM" id="SSF88659">
    <property type="entry name" value="Sigma3 and sigma4 domains of RNA polymerase sigma factors"/>
    <property type="match status" value="1"/>
</dbReference>
<dbReference type="InterPro" id="IPR014300">
    <property type="entry name" value="RNA_pol_sigma-V"/>
</dbReference>
<dbReference type="GO" id="GO:0016987">
    <property type="term" value="F:sigma factor activity"/>
    <property type="evidence" value="ECO:0007669"/>
    <property type="project" value="UniProtKB-KW"/>
</dbReference>
<evidence type="ECO:0000256" key="4">
    <source>
        <dbReference type="ARBA" id="ARBA00023163"/>
    </source>
</evidence>
<feature type="domain" description="RNA polymerase sigma factor 70 region 4 type 2" evidence="6">
    <location>
        <begin position="116"/>
        <end position="167"/>
    </location>
</feature>
<dbReference type="PANTHER" id="PTHR43133">
    <property type="entry name" value="RNA POLYMERASE ECF-TYPE SIGMA FACTO"/>
    <property type="match status" value="1"/>
</dbReference>
<name>A0A1Y3MMW3_9BACI</name>
<dbReference type="PANTHER" id="PTHR43133:SF51">
    <property type="entry name" value="RNA POLYMERASE SIGMA FACTOR"/>
    <property type="match status" value="1"/>
</dbReference>
<gene>
    <name evidence="7" type="ORF">BW425_12630</name>
</gene>
<dbReference type="SUPFAM" id="SSF88946">
    <property type="entry name" value="Sigma2 domain of RNA polymerase sigma factors"/>
    <property type="match status" value="1"/>
</dbReference>
<proteinExistence type="inferred from homology"/>
<dbReference type="InterPro" id="IPR013324">
    <property type="entry name" value="RNA_pol_sigma_r3/r4-like"/>
</dbReference>
<comment type="similarity">
    <text evidence="1">Belongs to the sigma-70 factor family. ECF subfamily.</text>
</comment>
<dbReference type="Gene3D" id="1.10.1740.10">
    <property type="match status" value="1"/>
</dbReference>
<dbReference type="InterPro" id="IPR014284">
    <property type="entry name" value="RNA_pol_sigma-70_dom"/>
</dbReference>
<dbReference type="InterPro" id="IPR036388">
    <property type="entry name" value="WH-like_DNA-bd_sf"/>
</dbReference>
<evidence type="ECO:0000259" key="5">
    <source>
        <dbReference type="Pfam" id="PF04542"/>
    </source>
</evidence>
<dbReference type="AlphaFoldDB" id="A0A1Y3MMW3"/>
<dbReference type="CDD" id="cd06171">
    <property type="entry name" value="Sigma70_r4"/>
    <property type="match status" value="1"/>
</dbReference>
<dbReference type="NCBIfam" id="TIGR02954">
    <property type="entry name" value="Sig70_famx3"/>
    <property type="match status" value="1"/>
</dbReference>
<feature type="domain" description="RNA polymerase sigma-70 region 2" evidence="5">
    <location>
        <begin position="21"/>
        <end position="86"/>
    </location>
</feature>
<dbReference type="NCBIfam" id="TIGR02937">
    <property type="entry name" value="sigma70-ECF"/>
    <property type="match status" value="1"/>
</dbReference>
<evidence type="ECO:0000313" key="7">
    <source>
        <dbReference type="EMBL" id="OUM48503.1"/>
    </source>
</evidence>
<keyword evidence="4" id="KW-0804">Transcription</keyword>
<dbReference type="RefSeq" id="WP_016112465.1">
    <property type="nucleotide sequence ID" value="NZ_JBALMA010000098.1"/>
</dbReference>
<reference evidence="7 8" key="1">
    <citation type="submission" date="2017-02" db="EMBL/GenBank/DDBJ databases">
        <title>Bacillus pseudomycoides isolate FSL K6-0042.</title>
        <authorList>
            <person name="Kovac J."/>
        </authorList>
    </citation>
    <scope>NUCLEOTIDE SEQUENCE [LARGE SCALE GENOMIC DNA]</scope>
    <source>
        <strain evidence="7 8">FSL K6-0042</strain>
    </source>
</reference>
<dbReference type="Pfam" id="PF08281">
    <property type="entry name" value="Sigma70_r4_2"/>
    <property type="match status" value="1"/>
</dbReference>
<dbReference type="InterPro" id="IPR013325">
    <property type="entry name" value="RNA_pol_sigma_r2"/>
</dbReference>
<organism evidence="7 8">
    <name type="scientific">Bacillus pseudomycoides</name>
    <dbReference type="NCBI Taxonomy" id="64104"/>
    <lineage>
        <taxon>Bacteria</taxon>
        <taxon>Bacillati</taxon>
        <taxon>Bacillota</taxon>
        <taxon>Bacilli</taxon>
        <taxon>Bacillales</taxon>
        <taxon>Bacillaceae</taxon>
        <taxon>Bacillus</taxon>
        <taxon>Bacillus cereus group</taxon>
    </lineage>
</organism>
<evidence type="ECO:0000313" key="8">
    <source>
        <dbReference type="Proteomes" id="UP000195321"/>
    </source>
</evidence>
<evidence type="ECO:0000256" key="1">
    <source>
        <dbReference type="ARBA" id="ARBA00010641"/>
    </source>
</evidence>
<evidence type="ECO:0000256" key="2">
    <source>
        <dbReference type="ARBA" id="ARBA00023015"/>
    </source>
</evidence>
<dbReference type="Pfam" id="PF04542">
    <property type="entry name" value="Sigma70_r2"/>
    <property type="match status" value="1"/>
</dbReference>
<accession>A0A1Y3MMW3</accession>
<keyword evidence="2" id="KW-0805">Transcription regulation</keyword>
<evidence type="ECO:0000256" key="3">
    <source>
        <dbReference type="ARBA" id="ARBA00023082"/>
    </source>
</evidence>
<dbReference type="EMBL" id="MWPX01000012">
    <property type="protein sequence ID" value="OUM48503.1"/>
    <property type="molecule type" value="Genomic_DNA"/>
</dbReference>
<dbReference type="InterPro" id="IPR013249">
    <property type="entry name" value="RNA_pol_sigma70_r4_t2"/>
</dbReference>
<dbReference type="InterPro" id="IPR039425">
    <property type="entry name" value="RNA_pol_sigma-70-like"/>
</dbReference>
<evidence type="ECO:0000259" key="6">
    <source>
        <dbReference type="Pfam" id="PF08281"/>
    </source>
</evidence>
<dbReference type="Gene3D" id="1.10.10.10">
    <property type="entry name" value="Winged helix-like DNA-binding domain superfamily/Winged helix DNA-binding domain"/>
    <property type="match status" value="1"/>
</dbReference>